<evidence type="ECO:0000313" key="2">
    <source>
        <dbReference type="EMBL" id="PSS25227.1"/>
    </source>
</evidence>
<gene>
    <name evidence="2" type="ORF">M430DRAFT_199732</name>
</gene>
<keyword evidence="1" id="KW-0472">Membrane</keyword>
<reference evidence="2 3" key="1">
    <citation type="journal article" date="2018" name="New Phytol.">
        <title>Comparative genomics and transcriptomics depict ericoid mycorrhizal fungi as versatile saprotrophs and plant mutualists.</title>
        <authorList>
            <person name="Martino E."/>
            <person name="Morin E."/>
            <person name="Grelet G.A."/>
            <person name="Kuo A."/>
            <person name="Kohler A."/>
            <person name="Daghino S."/>
            <person name="Barry K.W."/>
            <person name="Cichocki N."/>
            <person name="Clum A."/>
            <person name="Dockter R.B."/>
            <person name="Hainaut M."/>
            <person name="Kuo R.C."/>
            <person name="LaButti K."/>
            <person name="Lindahl B.D."/>
            <person name="Lindquist E.A."/>
            <person name="Lipzen A."/>
            <person name="Khouja H.R."/>
            <person name="Magnuson J."/>
            <person name="Murat C."/>
            <person name="Ohm R.A."/>
            <person name="Singer S.W."/>
            <person name="Spatafora J.W."/>
            <person name="Wang M."/>
            <person name="Veneault-Fourrey C."/>
            <person name="Henrissat B."/>
            <person name="Grigoriev I.V."/>
            <person name="Martin F.M."/>
            <person name="Perotto S."/>
        </authorList>
    </citation>
    <scope>NUCLEOTIDE SEQUENCE [LARGE SCALE GENOMIC DNA]</scope>
    <source>
        <strain evidence="2 3">ATCC 22711</strain>
    </source>
</reference>
<dbReference type="GeneID" id="36572274"/>
<evidence type="ECO:0000313" key="3">
    <source>
        <dbReference type="Proteomes" id="UP000241818"/>
    </source>
</evidence>
<dbReference type="Proteomes" id="UP000241818">
    <property type="component" value="Unassembled WGS sequence"/>
</dbReference>
<sequence>MFSVHIGTVTHLVVTLFRPSVVWFTYLIMTWPKSSYNTYINHTAACPSSTPRVQIIPHITDY</sequence>
<dbReference type="InParanoid" id="A0A2T3BA70"/>
<protein>
    <submittedName>
        <fullName evidence="2">Uncharacterized protein</fullName>
    </submittedName>
</protein>
<feature type="transmembrane region" description="Helical" evidence="1">
    <location>
        <begin position="6"/>
        <end position="29"/>
    </location>
</feature>
<keyword evidence="3" id="KW-1185">Reference proteome</keyword>
<dbReference type="AlphaFoldDB" id="A0A2T3BA70"/>
<name>A0A2T3BA70_AMORE</name>
<evidence type="ECO:0000256" key="1">
    <source>
        <dbReference type="SAM" id="Phobius"/>
    </source>
</evidence>
<accession>A0A2T3BA70</accession>
<proteinExistence type="predicted"/>
<keyword evidence="1" id="KW-1133">Transmembrane helix</keyword>
<keyword evidence="1" id="KW-0812">Transmembrane</keyword>
<dbReference type="RefSeq" id="XP_024723826.1">
    <property type="nucleotide sequence ID" value="XM_024864193.1"/>
</dbReference>
<dbReference type="EMBL" id="KZ679007">
    <property type="protein sequence ID" value="PSS25227.1"/>
    <property type="molecule type" value="Genomic_DNA"/>
</dbReference>
<organism evidence="2 3">
    <name type="scientific">Amorphotheca resinae ATCC 22711</name>
    <dbReference type="NCBI Taxonomy" id="857342"/>
    <lineage>
        <taxon>Eukaryota</taxon>
        <taxon>Fungi</taxon>
        <taxon>Dikarya</taxon>
        <taxon>Ascomycota</taxon>
        <taxon>Pezizomycotina</taxon>
        <taxon>Leotiomycetes</taxon>
        <taxon>Helotiales</taxon>
        <taxon>Amorphothecaceae</taxon>
        <taxon>Amorphotheca</taxon>
    </lineage>
</organism>